<feature type="compositionally biased region" description="Acidic residues" evidence="3">
    <location>
        <begin position="16"/>
        <end position="32"/>
    </location>
</feature>
<dbReference type="EMBL" id="MU847544">
    <property type="protein sequence ID" value="KAK2630767.1"/>
    <property type="molecule type" value="Genomic_DNA"/>
</dbReference>
<dbReference type="Proteomes" id="UP001301735">
    <property type="component" value="Unassembled WGS sequence"/>
</dbReference>
<accession>A0AAV9FUA9</accession>
<dbReference type="PROSITE" id="PS50089">
    <property type="entry name" value="ZF_RING_2"/>
    <property type="match status" value="1"/>
</dbReference>
<evidence type="ECO:0000259" key="4">
    <source>
        <dbReference type="PROSITE" id="PS50089"/>
    </source>
</evidence>
<protein>
    <recommendedName>
        <fullName evidence="4">RING-type domain-containing protein</fullName>
    </recommendedName>
</protein>
<feature type="region of interest" description="Disordered" evidence="3">
    <location>
        <begin position="1"/>
        <end position="32"/>
    </location>
</feature>
<keyword evidence="1" id="KW-0479">Metal-binding</keyword>
<comment type="caution">
    <text evidence="5">The sequence shown here is derived from an EMBL/GenBank/DDBJ whole genome shotgun (WGS) entry which is preliminary data.</text>
</comment>
<dbReference type="AlphaFoldDB" id="A0AAV9FUA9"/>
<keyword evidence="1" id="KW-0862">Zinc</keyword>
<dbReference type="PANTHER" id="PTHR16047">
    <property type="entry name" value="RFWD3 PROTEIN"/>
    <property type="match status" value="1"/>
</dbReference>
<dbReference type="GO" id="GO:0005634">
    <property type="term" value="C:nucleus"/>
    <property type="evidence" value="ECO:0007669"/>
    <property type="project" value="InterPro"/>
</dbReference>
<proteinExistence type="predicted"/>
<dbReference type="GO" id="GO:0036297">
    <property type="term" value="P:interstrand cross-link repair"/>
    <property type="evidence" value="ECO:0007669"/>
    <property type="project" value="InterPro"/>
</dbReference>
<feature type="domain" description="RING-type" evidence="4">
    <location>
        <begin position="42"/>
        <end position="88"/>
    </location>
</feature>
<evidence type="ECO:0000256" key="2">
    <source>
        <dbReference type="SAM" id="Coils"/>
    </source>
</evidence>
<keyword evidence="1" id="KW-0863">Zinc-finger</keyword>
<keyword evidence="6" id="KW-1185">Reference proteome</keyword>
<reference evidence="5 6" key="1">
    <citation type="submission" date="2023-05" db="EMBL/GenBank/DDBJ databases">
        <title>WGS assembly of Eleusine coracana.</title>
        <authorList>
            <person name="Jenkins J."/>
            <person name="Schmutz J."/>
            <person name="Lux T."/>
            <person name="Plott C."/>
            <person name="Mayer K."/>
            <person name="Qi P."/>
            <person name="Devos K."/>
        </authorList>
    </citation>
    <scope>NUCLEOTIDE SEQUENCE [LARGE SCALE GENOMIC DNA]</scope>
    <source>
        <tissue evidence="5">Leaves</tissue>
    </source>
</reference>
<dbReference type="GO" id="GO:0004842">
    <property type="term" value="F:ubiquitin-protein transferase activity"/>
    <property type="evidence" value="ECO:0007669"/>
    <property type="project" value="InterPro"/>
</dbReference>
<gene>
    <name evidence="5" type="ORF">QOZ80_UnG0726570</name>
</gene>
<dbReference type="InterPro" id="IPR001841">
    <property type="entry name" value="Znf_RING"/>
</dbReference>
<dbReference type="SUPFAM" id="SSF57850">
    <property type="entry name" value="RING/U-box"/>
    <property type="match status" value="1"/>
</dbReference>
<feature type="coiled-coil region" evidence="2">
    <location>
        <begin position="113"/>
        <end position="147"/>
    </location>
</feature>
<evidence type="ECO:0000313" key="6">
    <source>
        <dbReference type="Proteomes" id="UP001301735"/>
    </source>
</evidence>
<organism evidence="5 6">
    <name type="scientific">Eleusine coracana subsp. coracana</name>
    <dbReference type="NCBI Taxonomy" id="191504"/>
    <lineage>
        <taxon>Eukaryota</taxon>
        <taxon>Viridiplantae</taxon>
        <taxon>Streptophyta</taxon>
        <taxon>Embryophyta</taxon>
        <taxon>Tracheophyta</taxon>
        <taxon>Spermatophyta</taxon>
        <taxon>Magnoliopsida</taxon>
        <taxon>Liliopsida</taxon>
        <taxon>Poales</taxon>
        <taxon>Poaceae</taxon>
        <taxon>PACMAD clade</taxon>
        <taxon>Chloridoideae</taxon>
        <taxon>Cynodonteae</taxon>
        <taxon>Eleusininae</taxon>
        <taxon>Eleusine</taxon>
    </lineage>
</organism>
<evidence type="ECO:0000256" key="3">
    <source>
        <dbReference type="SAM" id="MobiDB-lite"/>
    </source>
</evidence>
<sequence>MSSSPPATKEEAMMEREEEDSEDAAAAEDEEDGGVERYGFVCCICLEPWTCYDAHRICCIPCGHVYGRSCLERWFLERHESRAKCPECGEPFAPNKIINLYASGNLWDGCCRIQEVKAHIAEVESNMHKLVKRQAKLESKVRALEDRREVKFMAQRASRSAKMRARSGEDGKLMDNANSVTEELIQVPQNAVAVVKTEFLSMKEQMERLAEQNATPMELIKFMEQNSAKLWDRIIPRHLPRTDG</sequence>
<dbReference type="InterPro" id="IPR037381">
    <property type="entry name" value="RFWD3"/>
</dbReference>
<name>A0AAV9FUA9_ELECO</name>
<dbReference type="GO" id="GO:0008270">
    <property type="term" value="F:zinc ion binding"/>
    <property type="evidence" value="ECO:0007669"/>
    <property type="project" value="UniProtKB-KW"/>
</dbReference>
<evidence type="ECO:0000313" key="5">
    <source>
        <dbReference type="EMBL" id="KAK2630767.1"/>
    </source>
</evidence>
<keyword evidence="2" id="KW-0175">Coiled coil</keyword>
<dbReference type="Gene3D" id="3.30.40.10">
    <property type="entry name" value="Zinc/RING finger domain, C3HC4 (zinc finger)"/>
    <property type="match status" value="1"/>
</dbReference>
<dbReference type="GO" id="GO:0016567">
    <property type="term" value="P:protein ubiquitination"/>
    <property type="evidence" value="ECO:0007669"/>
    <property type="project" value="InterPro"/>
</dbReference>
<evidence type="ECO:0000256" key="1">
    <source>
        <dbReference type="PROSITE-ProRule" id="PRU00175"/>
    </source>
</evidence>
<dbReference type="PANTHER" id="PTHR16047:SF14">
    <property type="entry name" value="RING-TYPE DOMAIN-CONTAINING PROTEIN"/>
    <property type="match status" value="1"/>
</dbReference>
<dbReference type="InterPro" id="IPR013083">
    <property type="entry name" value="Znf_RING/FYVE/PHD"/>
</dbReference>